<sequence>MGTGDGSSGQGGPGVATDGGSQRRLVRVQHGRQALRIQREDGRGVDETHRL</sequence>
<dbReference type="Proteomes" id="UP000027390">
    <property type="component" value="Segment"/>
</dbReference>
<reference evidence="2 3" key="1">
    <citation type="submission" date="2014-03" db="EMBL/GenBank/DDBJ databases">
        <authorList>
            <person name="Churilla B.M."/>
            <person name="Abrahim M.R."/>
            <person name="Burke K.A."/>
            <person name="Yu V.J."/>
            <person name="Adkins N.L."/>
            <person name="Cohen K.L."/>
            <person name="Colicchio M.A."/>
            <person name="Fasoranti T.O."/>
            <person name="Genkil J.S."/>
            <person name="Kramer Z.J."/>
            <person name="Prout A.K."/>
            <person name="Schafer C.E."/>
            <person name="Schwarz A.G."/>
            <person name="Tish M."/>
            <person name="Vispute N."/>
            <person name="Wilkes K.E."/>
            <person name="Williams C.R."/>
            <person name="Xiao X."/>
            <person name="Yoder B.A."/>
            <person name="Lapin J.S."/>
            <person name="Ott C.T."/>
            <person name="Walburn T.D."/>
            <person name="Bradley K.W."/>
            <person name="Clarke D.Q."/>
            <person name="Lewis M.F."/>
            <person name="Barker L.P."/>
            <person name="Bailey C."/>
            <person name="Asai D.J."/>
            <person name="Bowman C.A."/>
            <person name="Russell D.A."/>
            <person name="Pope W.H."/>
            <person name="Jacobs-Sera D."/>
            <person name="Hendrix R.W."/>
            <person name="Hatfull G.F."/>
        </authorList>
    </citation>
    <scope>NUCLEOTIDE SEQUENCE [LARGE SCALE GENOMIC DNA]</scope>
</reference>
<dbReference type="EMBL" id="KJ595575">
    <property type="protein sequence ID" value="AID18283.1"/>
    <property type="molecule type" value="Genomic_DNA"/>
</dbReference>
<name>A0A068CDX7_9CAUD</name>
<evidence type="ECO:0000256" key="1">
    <source>
        <dbReference type="SAM" id="MobiDB-lite"/>
    </source>
</evidence>
<proteinExistence type="predicted"/>
<evidence type="ECO:0000313" key="2">
    <source>
        <dbReference type="EMBL" id="AID18283.1"/>
    </source>
</evidence>
<gene>
    <name evidence="2" type="primary">237</name>
    <name evidence="2" type="ORF">PBI_WILLIS_237</name>
</gene>
<feature type="region of interest" description="Disordered" evidence="1">
    <location>
        <begin position="1"/>
        <end position="51"/>
    </location>
</feature>
<protein>
    <submittedName>
        <fullName evidence="2">Uncharacterized protein</fullName>
    </submittedName>
</protein>
<feature type="compositionally biased region" description="Basic and acidic residues" evidence="1">
    <location>
        <begin position="37"/>
        <end position="51"/>
    </location>
</feature>
<feature type="compositionally biased region" description="Gly residues" evidence="1">
    <location>
        <begin position="1"/>
        <end position="14"/>
    </location>
</feature>
<accession>A0A068CDX7</accession>
<organism evidence="2 3">
    <name type="scientific">Mycobacterium phage Willis</name>
    <dbReference type="NCBI Taxonomy" id="1486404"/>
    <lineage>
        <taxon>Viruses</taxon>
        <taxon>Duplodnaviria</taxon>
        <taxon>Heunggongvirae</taxon>
        <taxon>Uroviricota</taxon>
        <taxon>Caudoviricetes</taxon>
        <taxon>Ceeclamvirinae</taxon>
        <taxon>Bixzunavirus</taxon>
        <taxon>Bixzunavirus Bxz1</taxon>
    </lineage>
</organism>
<evidence type="ECO:0000313" key="3">
    <source>
        <dbReference type="Proteomes" id="UP000027390"/>
    </source>
</evidence>